<feature type="transmembrane region" description="Helical" evidence="1">
    <location>
        <begin position="172"/>
        <end position="195"/>
    </location>
</feature>
<proteinExistence type="predicted"/>
<dbReference type="RefSeq" id="WP_092984258.1">
    <property type="nucleotide sequence ID" value="NZ_FNFY01000002.1"/>
</dbReference>
<organism evidence="2 3">
    <name type="scientific">Lacicoccus qingdaonensis</name>
    <dbReference type="NCBI Taxonomy" id="576118"/>
    <lineage>
        <taxon>Bacteria</taxon>
        <taxon>Bacillati</taxon>
        <taxon>Bacillota</taxon>
        <taxon>Bacilli</taxon>
        <taxon>Bacillales</taxon>
        <taxon>Salinicoccaceae</taxon>
        <taxon>Lacicoccus</taxon>
    </lineage>
</organism>
<keyword evidence="3" id="KW-1185">Reference proteome</keyword>
<evidence type="ECO:0000313" key="2">
    <source>
        <dbReference type="EMBL" id="SDK35869.1"/>
    </source>
</evidence>
<accession>A0A1G9B8S5</accession>
<feature type="transmembrane region" description="Helical" evidence="1">
    <location>
        <begin position="357"/>
        <end position="379"/>
    </location>
</feature>
<dbReference type="Proteomes" id="UP000199008">
    <property type="component" value="Unassembled WGS sequence"/>
</dbReference>
<dbReference type="OrthoDB" id="2416555at2"/>
<keyword evidence="1" id="KW-0472">Membrane</keyword>
<keyword evidence="1" id="KW-1133">Transmembrane helix</keyword>
<feature type="transmembrane region" description="Helical" evidence="1">
    <location>
        <begin position="225"/>
        <end position="245"/>
    </location>
</feature>
<evidence type="ECO:0008006" key="4">
    <source>
        <dbReference type="Google" id="ProtNLM"/>
    </source>
</evidence>
<dbReference type="EMBL" id="FNFY01000002">
    <property type="protein sequence ID" value="SDK35869.1"/>
    <property type="molecule type" value="Genomic_DNA"/>
</dbReference>
<gene>
    <name evidence="2" type="ORF">SAMN05216216_102161</name>
</gene>
<dbReference type="AlphaFoldDB" id="A0A1G9B8S5"/>
<reference evidence="3" key="1">
    <citation type="submission" date="2016-10" db="EMBL/GenBank/DDBJ databases">
        <authorList>
            <person name="Varghese N."/>
            <person name="Submissions S."/>
        </authorList>
    </citation>
    <scope>NUCLEOTIDE SEQUENCE [LARGE SCALE GENOMIC DNA]</scope>
    <source>
        <strain evidence="3">CGMCC 1.8895</strain>
    </source>
</reference>
<feature type="transmembrane region" description="Helical" evidence="1">
    <location>
        <begin position="303"/>
        <end position="326"/>
    </location>
</feature>
<sequence>MRMFKWDLLKILRDWKVRILLIALFLFIASFSTLYQNRSIELPLEETREQYDQTFAIFNVLPDEDFESEAGQEIYDKLAEQQEILGNQRYILNQKEGNTVEGLEDIVDDYVEQGIVMTENQLSFYEADDFESQELLLSFIPPEETLEEDLRFLNYLQEENVEIDWNPMSPSLVLFNLVNLISGVVTFIIAAILGADRFSRDQEHNWSITQGIPLSWAAQWRIRTFISWVLIWLTVIAGVFISYWINTLSADSGTIRYPVSILGGDNAEYISILEYSLLVTGLSMILSYIIVKLSTGLSFVFRNIYLTITIVIAVFYIPVLMLQFPAMAEWNPLTYMQIQPLISGEYAISENISVPRIIINFIILYIILEIIFNFIFKLIPTRSGKLERRKN</sequence>
<dbReference type="STRING" id="576118.SAMN05216216_102161"/>
<name>A0A1G9B8S5_9BACL</name>
<protein>
    <recommendedName>
        <fullName evidence="4">ABC-2 family transporter protein</fullName>
    </recommendedName>
</protein>
<keyword evidence="1" id="KW-0812">Transmembrane</keyword>
<evidence type="ECO:0000256" key="1">
    <source>
        <dbReference type="SAM" id="Phobius"/>
    </source>
</evidence>
<feature type="transmembrane region" description="Helical" evidence="1">
    <location>
        <begin position="272"/>
        <end position="291"/>
    </location>
</feature>
<evidence type="ECO:0000313" key="3">
    <source>
        <dbReference type="Proteomes" id="UP000199008"/>
    </source>
</evidence>